<evidence type="ECO:0000313" key="1">
    <source>
        <dbReference type="EMBL" id="KYN02317.1"/>
    </source>
</evidence>
<dbReference type="AlphaFoldDB" id="A0A151IID3"/>
<keyword evidence="2" id="KW-1185">Reference proteome</keyword>
<dbReference type="EMBL" id="KQ977492">
    <property type="protein sequence ID" value="KYN02317.1"/>
    <property type="molecule type" value="Genomic_DNA"/>
</dbReference>
<accession>A0A151IID3</accession>
<evidence type="ECO:0000313" key="2">
    <source>
        <dbReference type="Proteomes" id="UP000078542"/>
    </source>
</evidence>
<organism evidence="1 2">
    <name type="scientific">Cyphomyrmex costatus</name>
    <dbReference type="NCBI Taxonomy" id="456900"/>
    <lineage>
        <taxon>Eukaryota</taxon>
        <taxon>Metazoa</taxon>
        <taxon>Ecdysozoa</taxon>
        <taxon>Arthropoda</taxon>
        <taxon>Hexapoda</taxon>
        <taxon>Insecta</taxon>
        <taxon>Pterygota</taxon>
        <taxon>Neoptera</taxon>
        <taxon>Endopterygota</taxon>
        <taxon>Hymenoptera</taxon>
        <taxon>Apocrita</taxon>
        <taxon>Aculeata</taxon>
        <taxon>Formicoidea</taxon>
        <taxon>Formicidae</taxon>
        <taxon>Myrmicinae</taxon>
        <taxon>Cyphomyrmex</taxon>
    </lineage>
</organism>
<reference evidence="1 2" key="1">
    <citation type="submission" date="2016-03" db="EMBL/GenBank/DDBJ databases">
        <title>Cyphomyrmex costatus WGS genome.</title>
        <authorList>
            <person name="Nygaard S."/>
            <person name="Hu H."/>
            <person name="Boomsma J."/>
            <person name="Zhang G."/>
        </authorList>
    </citation>
    <scope>NUCLEOTIDE SEQUENCE [LARGE SCALE GENOMIC DNA]</scope>
    <source>
        <strain evidence="1">MS0001</strain>
        <tissue evidence="1">Whole body</tissue>
    </source>
</reference>
<proteinExistence type="predicted"/>
<dbReference type="Proteomes" id="UP000078542">
    <property type="component" value="Unassembled WGS sequence"/>
</dbReference>
<sequence>MCGVRHVGTSRITFGWYLRGKTSQGTAACATVSPVAPTHNTWPVPLALARATTEREPNTFCNCA</sequence>
<gene>
    <name evidence="1" type="ORF">ALC62_06866</name>
</gene>
<name>A0A151IID3_9HYME</name>
<protein>
    <submittedName>
        <fullName evidence="1">Uncharacterized protein</fullName>
    </submittedName>
</protein>